<proteinExistence type="predicted"/>
<feature type="compositionally biased region" description="Basic and acidic residues" evidence="1">
    <location>
        <begin position="147"/>
        <end position="177"/>
    </location>
</feature>
<feature type="compositionally biased region" description="Basic and acidic residues" evidence="1">
    <location>
        <begin position="129"/>
        <end position="138"/>
    </location>
</feature>
<evidence type="ECO:0000313" key="3">
    <source>
        <dbReference type="Proteomes" id="UP000675881"/>
    </source>
</evidence>
<dbReference type="AlphaFoldDB" id="A0A7R8CC65"/>
<keyword evidence="3" id="KW-1185">Reference proteome</keyword>
<evidence type="ECO:0000313" key="2">
    <source>
        <dbReference type="EMBL" id="CAF2765341.1"/>
    </source>
</evidence>
<feature type="compositionally biased region" description="Acidic residues" evidence="1">
    <location>
        <begin position="48"/>
        <end position="58"/>
    </location>
</feature>
<feature type="compositionally biased region" description="Low complexity" evidence="1">
    <location>
        <begin position="259"/>
        <end position="268"/>
    </location>
</feature>
<sequence>MAPWKYGRKYPGVVIERQTNGYKVKFYDGVTVSVKPSTMRYLRKDEAPSDEEDDEEEESHTSSLGRRERKSKFNIKDLLSVRRRRTRKSSGVNDESLAGDEEETSLHEDVNVDDEISFKIKTKPVPKKGAKEPEEIKSAKINISSKSLKESGSDELKVKKPPKKVELSAEEKHKTLESKLINKLSRKSLKSFNKSSKFHKKTSSVYSKSSSSSALSSKSKEELLISSKSSKKNSRKPENSLKSSKSSDNNPKKDHVKGSLKTTSSSSKKVNDSEKENSKNSQCKKIIHRRSEKGYYKNVKEESKSKKGCKRDEIPASELKDKDITNHNSTQEERPPEEKKSKY</sequence>
<feature type="compositionally biased region" description="Low complexity" evidence="1">
    <location>
        <begin position="203"/>
        <end position="217"/>
    </location>
</feature>
<dbReference type="OrthoDB" id="161570at2759"/>
<feature type="region of interest" description="Disordered" evidence="1">
    <location>
        <begin position="40"/>
        <end position="69"/>
    </location>
</feature>
<organism evidence="2 3">
    <name type="scientific">Lepeophtheirus salmonis</name>
    <name type="common">Salmon louse</name>
    <name type="synonym">Caligus salmonis</name>
    <dbReference type="NCBI Taxonomy" id="72036"/>
    <lineage>
        <taxon>Eukaryota</taxon>
        <taxon>Metazoa</taxon>
        <taxon>Ecdysozoa</taxon>
        <taxon>Arthropoda</taxon>
        <taxon>Crustacea</taxon>
        <taxon>Multicrustacea</taxon>
        <taxon>Hexanauplia</taxon>
        <taxon>Copepoda</taxon>
        <taxon>Siphonostomatoida</taxon>
        <taxon>Caligidae</taxon>
        <taxon>Lepeophtheirus</taxon>
    </lineage>
</organism>
<feature type="compositionally biased region" description="Low complexity" evidence="1">
    <location>
        <begin position="240"/>
        <end position="249"/>
    </location>
</feature>
<accession>A0A7R8CC65</accession>
<gene>
    <name evidence="2" type="ORF">LSAA_2001</name>
</gene>
<dbReference type="Proteomes" id="UP000675881">
    <property type="component" value="Chromosome 1"/>
</dbReference>
<feature type="region of interest" description="Disordered" evidence="1">
    <location>
        <begin position="83"/>
        <end position="343"/>
    </location>
</feature>
<name>A0A7R8CC65_LEPSM</name>
<reference evidence="2" key="1">
    <citation type="submission" date="2021-02" db="EMBL/GenBank/DDBJ databases">
        <authorList>
            <person name="Bekaert M."/>
        </authorList>
    </citation>
    <scope>NUCLEOTIDE SEQUENCE</scope>
    <source>
        <strain evidence="2">IoA-00</strain>
    </source>
</reference>
<feature type="compositionally biased region" description="Basic and acidic residues" evidence="1">
    <location>
        <begin position="269"/>
        <end position="278"/>
    </location>
</feature>
<dbReference type="Gene3D" id="2.30.30.140">
    <property type="match status" value="1"/>
</dbReference>
<dbReference type="EMBL" id="HG994580">
    <property type="protein sequence ID" value="CAF2765341.1"/>
    <property type="molecule type" value="Genomic_DNA"/>
</dbReference>
<evidence type="ECO:0000256" key="1">
    <source>
        <dbReference type="SAM" id="MobiDB-lite"/>
    </source>
</evidence>
<feature type="compositionally biased region" description="Basic and acidic residues" evidence="1">
    <location>
        <begin position="292"/>
        <end position="343"/>
    </location>
</feature>
<protein>
    <submittedName>
        <fullName evidence="2">PHF20</fullName>
    </submittedName>
</protein>